<feature type="region of interest" description="Disordered" evidence="1">
    <location>
        <begin position="355"/>
        <end position="388"/>
    </location>
</feature>
<feature type="compositionally biased region" description="Low complexity" evidence="1">
    <location>
        <begin position="680"/>
        <end position="696"/>
    </location>
</feature>
<reference evidence="2" key="1">
    <citation type="submission" date="2021-03" db="EMBL/GenBank/DDBJ databases">
        <title>Evolutionary innovations through gain and loss of genes in the ectomycorrhizal Boletales.</title>
        <authorList>
            <person name="Wu G."/>
            <person name="Miyauchi S."/>
            <person name="Morin E."/>
            <person name="Yang Z.-L."/>
            <person name="Xu J."/>
            <person name="Martin F.M."/>
        </authorList>
    </citation>
    <scope>NUCLEOTIDE SEQUENCE</scope>
    <source>
        <strain evidence="2">BR01</strain>
    </source>
</reference>
<feature type="compositionally biased region" description="Low complexity" evidence="1">
    <location>
        <begin position="299"/>
        <end position="310"/>
    </location>
</feature>
<feature type="region of interest" description="Disordered" evidence="1">
    <location>
        <begin position="494"/>
        <end position="707"/>
    </location>
</feature>
<organism evidence="2 3">
    <name type="scientific">Boletus reticuloceps</name>
    <dbReference type="NCBI Taxonomy" id="495285"/>
    <lineage>
        <taxon>Eukaryota</taxon>
        <taxon>Fungi</taxon>
        <taxon>Dikarya</taxon>
        <taxon>Basidiomycota</taxon>
        <taxon>Agaricomycotina</taxon>
        <taxon>Agaricomycetes</taxon>
        <taxon>Agaricomycetidae</taxon>
        <taxon>Boletales</taxon>
        <taxon>Boletineae</taxon>
        <taxon>Boletaceae</taxon>
        <taxon>Boletoideae</taxon>
        <taxon>Boletus</taxon>
    </lineage>
</organism>
<protein>
    <submittedName>
        <fullName evidence="2">Uncharacterized protein</fullName>
    </submittedName>
</protein>
<dbReference type="EMBL" id="JAGFBS010000001">
    <property type="protein sequence ID" value="KAG6382058.1"/>
    <property type="molecule type" value="Genomic_DNA"/>
</dbReference>
<evidence type="ECO:0000256" key="1">
    <source>
        <dbReference type="SAM" id="MobiDB-lite"/>
    </source>
</evidence>
<feature type="compositionally biased region" description="Basic and acidic residues" evidence="1">
    <location>
        <begin position="494"/>
        <end position="503"/>
    </location>
</feature>
<gene>
    <name evidence="2" type="ORF">JVT61DRAFT_695</name>
</gene>
<dbReference type="AlphaFoldDB" id="A0A8I3AE52"/>
<feature type="compositionally biased region" description="Basic and acidic residues" evidence="1">
    <location>
        <begin position="522"/>
        <end position="534"/>
    </location>
</feature>
<accession>A0A8I3AE52</accession>
<dbReference type="Proteomes" id="UP000683000">
    <property type="component" value="Unassembled WGS sequence"/>
</dbReference>
<evidence type="ECO:0000313" key="3">
    <source>
        <dbReference type="Proteomes" id="UP000683000"/>
    </source>
</evidence>
<proteinExistence type="predicted"/>
<sequence length="707" mass="75306">MPKRVPTPPPGDDEPRYLTVVHPYAISGTCNMELPKDRQDFACWVASCIDKDAFFAIFHKPSSRGMVIIEIKRDYPHFDHILGEHRWSEFLHKPTKEEKDRVTQVFHCTHNSGRNVQKNGWKRIDVDEAWFKAWSPQNKHIKSPYPKTHFCDVPVEDHTTHPLCRPLPGAVKTPPVEVIAAPQPVVGSAAWIRSKDGGPSPAPVATQSKKPNALGAWGQGAAKIQASAKPSPTANGSANKIVGIQQGPHTAVRIPAVGGGPIAVKASNVWHNTGKKAQVATSWDESPPVSRESTPATRAIPPAAHQAPAASSGLSARKNAWESGTASYPTQPPGLALPGKSASVVQCGPDRAGNFSAASWDSAGASTSSPDSDSGPDLTTATESDNPYNVHIHFSGSMEEEFHGMGIRAMDGDDDDELEGLDAIAPGAWDAPIAAATWETNDMAGWDDNALDAEDQWRQNQEPTTKPILCIAHGIICKKGICAEYARQLRLTKRAKEEEERKAAGANRGKRGGRGGRGRGASKNDENESEDRPFGKNMAPNPFRGPGAPVKTNWRGAPRNIVSADVIERREATKAASDDGWGNSDSEVDPNAAAVTSAGPADTASNASWDVPKDAFNPWAITPAQPAAKANGSGGKPQVKKKPLTGRTSSNWADQVDAEIAASGDADTCSTVSYKRGSKHGTSTTSRGTSAAKSSTNGWGSVPDMPW</sequence>
<name>A0A8I3AE52_9AGAM</name>
<comment type="caution">
    <text evidence="2">The sequence shown here is derived from an EMBL/GenBank/DDBJ whole genome shotgun (WGS) entry which is preliminary data.</text>
</comment>
<feature type="region of interest" description="Disordered" evidence="1">
    <location>
        <begin position="275"/>
        <end position="343"/>
    </location>
</feature>
<feature type="compositionally biased region" description="Basic residues" evidence="1">
    <location>
        <begin position="508"/>
        <end position="517"/>
    </location>
</feature>
<feature type="compositionally biased region" description="Low complexity" evidence="1">
    <location>
        <begin position="361"/>
        <end position="377"/>
    </location>
</feature>
<dbReference type="OrthoDB" id="3243413at2759"/>
<evidence type="ECO:0000313" key="2">
    <source>
        <dbReference type="EMBL" id="KAG6382058.1"/>
    </source>
</evidence>
<keyword evidence="3" id="KW-1185">Reference proteome</keyword>
<feature type="compositionally biased region" description="Basic and acidic residues" evidence="1">
    <location>
        <begin position="566"/>
        <end position="577"/>
    </location>
</feature>